<dbReference type="GeneID" id="33936777"/>
<proteinExistence type="predicted"/>
<dbReference type="AlphaFoldDB" id="A0A219AQ71"/>
<accession>A0A219AQ71</accession>
<organism evidence="1 2">
    <name type="scientific">Pochonia chlamydosporia 170</name>
    <dbReference type="NCBI Taxonomy" id="1380566"/>
    <lineage>
        <taxon>Eukaryota</taxon>
        <taxon>Fungi</taxon>
        <taxon>Dikarya</taxon>
        <taxon>Ascomycota</taxon>
        <taxon>Pezizomycotina</taxon>
        <taxon>Sordariomycetes</taxon>
        <taxon>Hypocreomycetidae</taxon>
        <taxon>Hypocreales</taxon>
        <taxon>Clavicipitaceae</taxon>
        <taxon>Pochonia</taxon>
    </lineage>
</organism>
<protein>
    <submittedName>
        <fullName evidence="1">Uncharacterized protein</fullName>
    </submittedName>
</protein>
<keyword evidence="2" id="KW-1185">Reference proteome</keyword>
<evidence type="ECO:0000313" key="2">
    <source>
        <dbReference type="Proteomes" id="UP000078397"/>
    </source>
</evidence>
<dbReference type="RefSeq" id="XP_022285398.1">
    <property type="nucleotide sequence ID" value="XM_022429548.1"/>
</dbReference>
<evidence type="ECO:0000313" key="1">
    <source>
        <dbReference type="EMBL" id="OWT42933.1"/>
    </source>
</evidence>
<dbReference type="Proteomes" id="UP000078397">
    <property type="component" value="Unassembled WGS sequence"/>
</dbReference>
<sequence>MTLVQQTQPPVTRLVGKPLKATDPAISPAMPHNGFFRISCFAIILDRVNIGSPLGDLLFSASSAEQYETDRLGVLWISWWRWGMSIIGSRYLPVQRLPFCR</sequence>
<name>A0A219AQ71_METCM</name>
<dbReference type="KEGG" id="pchm:VFPPC_17874"/>
<dbReference type="EMBL" id="LSBJ02000004">
    <property type="protein sequence ID" value="OWT42933.1"/>
    <property type="molecule type" value="Genomic_DNA"/>
</dbReference>
<gene>
    <name evidence="1" type="ORF">VFPPC_17874</name>
</gene>
<comment type="caution">
    <text evidence="1">The sequence shown here is derived from an EMBL/GenBank/DDBJ whole genome shotgun (WGS) entry which is preliminary data.</text>
</comment>
<reference evidence="1 2" key="1">
    <citation type="journal article" date="2016" name="PLoS Pathog.">
        <title>Biosynthesis of antibiotic leucinostatins in bio-control fungus Purpureocillium lilacinum and their inhibition on phytophthora revealed by genome mining.</title>
        <authorList>
            <person name="Wang G."/>
            <person name="Liu Z."/>
            <person name="Lin R."/>
            <person name="Li E."/>
            <person name="Mao Z."/>
            <person name="Ling J."/>
            <person name="Yang Y."/>
            <person name="Yin W.B."/>
            <person name="Xie B."/>
        </authorList>
    </citation>
    <scope>NUCLEOTIDE SEQUENCE [LARGE SCALE GENOMIC DNA]</scope>
    <source>
        <strain evidence="1">170</strain>
    </source>
</reference>